<evidence type="ECO:0000256" key="1">
    <source>
        <dbReference type="SAM" id="Phobius"/>
    </source>
</evidence>
<sequence length="85" mass="8655">MNAIKVIGAIAAVTALALILPALSVAIGWLVGAVVALFFGGLLADGLNVLFGTERFASGDIPAITAVLSLLALFLVAKYTKKEAE</sequence>
<organism evidence="2 3">
    <name type="scientific">Salibacterium salarium</name>
    <dbReference type="NCBI Taxonomy" id="284579"/>
    <lineage>
        <taxon>Bacteria</taxon>
        <taxon>Bacillati</taxon>
        <taxon>Bacillota</taxon>
        <taxon>Bacilli</taxon>
        <taxon>Bacillales</taxon>
        <taxon>Bacillaceae</taxon>
    </lineage>
</organism>
<evidence type="ECO:0000313" key="2">
    <source>
        <dbReference type="EMBL" id="RSL29236.1"/>
    </source>
</evidence>
<reference evidence="2 3" key="1">
    <citation type="submission" date="2018-10" db="EMBL/GenBank/DDBJ databases">
        <title>Draft genome sequence of Bacillus salarius IM0101, isolated from a hypersaline soil in Inner Mongolia, China.</title>
        <authorList>
            <person name="Yamprayoonswat W."/>
            <person name="Boonvisut S."/>
            <person name="Jumpathong W."/>
            <person name="Sittihan S."/>
            <person name="Ruangsuj P."/>
            <person name="Wanthongcharoen S."/>
            <person name="Thongpramul N."/>
            <person name="Pimmason S."/>
            <person name="Yu B."/>
            <person name="Yasawong M."/>
        </authorList>
    </citation>
    <scope>NUCLEOTIDE SEQUENCE [LARGE SCALE GENOMIC DNA]</scope>
    <source>
        <strain evidence="2 3">IM0101</strain>
    </source>
</reference>
<keyword evidence="1" id="KW-1133">Transmembrane helix</keyword>
<accession>A0A3R9QF64</accession>
<dbReference type="EMBL" id="RBVX01000083">
    <property type="protein sequence ID" value="RSL29236.1"/>
    <property type="molecule type" value="Genomic_DNA"/>
</dbReference>
<feature type="transmembrane region" description="Helical" evidence="1">
    <location>
        <begin position="12"/>
        <end position="41"/>
    </location>
</feature>
<evidence type="ECO:0000313" key="3">
    <source>
        <dbReference type="Proteomes" id="UP000275076"/>
    </source>
</evidence>
<dbReference type="RefSeq" id="WP_125562929.1">
    <property type="nucleotide sequence ID" value="NZ_RBVX01000083.1"/>
</dbReference>
<name>A0A3R9QF64_9BACI</name>
<gene>
    <name evidence="2" type="ORF">D7Z54_32380</name>
</gene>
<dbReference type="AlphaFoldDB" id="A0A3R9QF64"/>
<keyword evidence="1" id="KW-0812">Transmembrane</keyword>
<proteinExistence type="predicted"/>
<comment type="caution">
    <text evidence="2">The sequence shown here is derived from an EMBL/GenBank/DDBJ whole genome shotgun (WGS) entry which is preliminary data.</text>
</comment>
<dbReference type="Proteomes" id="UP000275076">
    <property type="component" value="Unassembled WGS sequence"/>
</dbReference>
<evidence type="ECO:0008006" key="4">
    <source>
        <dbReference type="Google" id="ProtNLM"/>
    </source>
</evidence>
<feature type="transmembrane region" description="Helical" evidence="1">
    <location>
        <begin position="61"/>
        <end position="80"/>
    </location>
</feature>
<protein>
    <recommendedName>
        <fullName evidence="4">Transglycosylase associated protein</fullName>
    </recommendedName>
</protein>
<keyword evidence="1" id="KW-0472">Membrane</keyword>
<keyword evidence="3" id="KW-1185">Reference proteome</keyword>